<feature type="transmembrane region" description="Helical" evidence="2">
    <location>
        <begin position="105"/>
        <end position="125"/>
    </location>
</feature>
<evidence type="ECO:0000256" key="2">
    <source>
        <dbReference type="SAM" id="Phobius"/>
    </source>
</evidence>
<accession>A0ABV9I9L8</accession>
<feature type="coiled-coil region" evidence="1">
    <location>
        <begin position="333"/>
        <end position="367"/>
    </location>
</feature>
<dbReference type="Pfam" id="PF00563">
    <property type="entry name" value="EAL"/>
    <property type="match status" value="1"/>
</dbReference>
<keyword evidence="2" id="KW-0472">Membrane</keyword>
<feature type="transmembrane region" description="Helical" evidence="2">
    <location>
        <begin position="40"/>
        <end position="61"/>
    </location>
</feature>
<dbReference type="SMART" id="SM00052">
    <property type="entry name" value="EAL"/>
    <property type="match status" value="1"/>
</dbReference>
<evidence type="ECO:0000313" key="5">
    <source>
        <dbReference type="EMBL" id="MFC4638380.1"/>
    </source>
</evidence>
<dbReference type="NCBIfam" id="TIGR00254">
    <property type="entry name" value="GGDEF"/>
    <property type="match status" value="1"/>
</dbReference>
<keyword evidence="2" id="KW-0812">Transmembrane</keyword>
<dbReference type="RefSeq" id="WP_380061386.1">
    <property type="nucleotide sequence ID" value="NZ_JBHSEI010000005.1"/>
</dbReference>
<dbReference type="PROSITE" id="PS50887">
    <property type="entry name" value="GGDEF"/>
    <property type="match status" value="1"/>
</dbReference>
<feature type="transmembrane region" description="Helical" evidence="2">
    <location>
        <begin position="205"/>
        <end position="225"/>
    </location>
</feature>
<dbReference type="PANTHER" id="PTHR44757:SF2">
    <property type="entry name" value="BIOFILM ARCHITECTURE MAINTENANCE PROTEIN MBAA"/>
    <property type="match status" value="1"/>
</dbReference>
<dbReference type="PROSITE" id="PS50883">
    <property type="entry name" value="EAL"/>
    <property type="match status" value="1"/>
</dbReference>
<dbReference type="Pfam" id="PF00990">
    <property type="entry name" value="GGDEF"/>
    <property type="match status" value="1"/>
</dbReference>
<dbReference type="InterPro" id="IPR052155">
    <property type="entry name" value="Biofilm_reg_signaling"/>
</dbReference>
<feature type="domain" description="EAL" evidence="3">
    <location>
        <begin position="556"/>
        <end position="806"/>
    </location>
</feature>
<dbReference type="InterPro" id="IPR029787">
    <property type="entry name" value="Nucleotide_cyclase"/>
</dbReference>
<feature type="transmembrane region" description="Helical" evidence="2">
    <location>
        <begin position="276"/>
        <end position="294"/>
    </location>
</feature>
<comment type="caution">
    <text evidence="5">The sequence shown here is derived from an EMBL/GenBank/DDBJ whole genome shotgun (WGS) entry which is preliminary data.</text>
</comment>
<dbReference type="Gene3D" id="3.30.70.270">
    <property type="match status" value="1"/>
</dbReference>
<evidence type="ECO:0000256" key="1">
    <source>
        <dbReference type="SAM" id="Coils"/>
    </source>
</evidence>
<keyword evidence="2" id="KW-1133">Transmembrane helix</keyword>
<dbReference type="PANTHER" id="PTHR44757">
    <property type="entry name" value="DIGUANYLATE CYCLASE DGCP"/>
    <property type="match status" value="1"/>
</dbReference>
<dbReference type="InterPro" id="IPR035919">
    <property type="entry name" value="EAL_sf"/>
</dbReference>
<evidence type="ECO:0000259" key="3">
    <source>
        <dbReference type="PROSITE" id="PS50883"/>
    </source>
</evidence>
<keyword evidence="6" id="KW-1185">Reference proteome</keyword>
<reference evidence="6" key="1">
    <citation type="journal article" date="2019" name="Int. J. Syst. Evol. Microbiol.">
        <title>The Global Catalogue of Microorganisms (GCM) 10K type strain sequencing project: providing services to taxonomists for standard genome sequencing and annotation.</title>
        <authorList>
            <consortium name="The Broad Institute Genomics Platform"/>
            <consortium name="The Broad Institute Genome Sequencing Center for Infectious Disease"/>
            <person name="Wu L."/>
            <person name="Ma J."/>
        </authorList>
    </citation>
    <scope>NUCLEOTIDE SEQUENCE [LARGE SCALE GENOMIC DNA]</scope>
    <source>
        <strain evidence="6">CCUG 55995</strain>
    </source>
</reference>
<feature type="transmembrane region" description="Helical" evidence="2">
    <location>
        <begin position="300"/>
        <end position="320"/>
    </location>
</feature>
<keyword evidence="1" id="KW-0175">Coiled coil</keyword>
<feature type="transmembrane region" description="Helical" evidence="2">
    <location>
        <begin position="137"/>
        <end position="157"/>
    </location>
</feature>
<dbReference type="SUPFAM" id="SSF55073">
    <property type="entry name" value="Nucleotide cyclase"/>
    <property type="match status" value="1"/>
</dbReference>
<dbReference type="CDD" id="cd01948">
    <property type="entry name" value="EAL"/>
    <property type="match status" value="1"/>
</dbReference>
<dbReference type="Proteomes" id="UP001595952">
    <property type="component" value="Unassembled WGS sequence"/>
</dbReference>
<name>A0ABV9I9L8_9DEIO</name>
<feature type="domain" description="GGDEF" evidence="4">
    <location>
        <begin position="413"/>
        <end position="547"/>
    </location>
</feature>
<proteinExistence type="predicted"/>
<dbReference type="InterPro" id="IPR000160">
    <property type="entry name" value="GGDEF_dom"/>
</dbReference>
<protein>
    <submittedName>
        <fullName evidence="5">Bifunctional diguanylate cyclase/phosphodiesterase</fullName>
    </submittedName>
</protein>
<dbReference type="InterPro" id="IPR001633">
    <property type="entry name" value="EAL_dom"/>
</dbReference>
<evidence type="ECO:0000259" key="4">
    <source>
        <dbReference type="PROSITE" id="PS50887"/>
    </source>
</evidence>
<sequence>MTPSRLTNSGPGRLTFGLTALLVLCHAVWVAAPWGNEATRLWISSLIYIPTFLLAGLTCVLQARRHPGDVLAWRILGGGLISFGVGQMLYAYLLLVRRDPPFPSVADAGFLLALGLYGWGLLRFEHAPLTKWDARRLLVDVAVIVAAVGVFAWKYVLYGVLSAYAGQPLAALIGLTYPFGDLVLLSVLLLITLRGGGVLGLREGLLSLGLGALIVADQAFIVLGAAGTYVEGSWVDLFWALGALLFAAASLTAEVNRGHAWQGPPALQQAAASLPYLALAAAFGLLISGLGQTGPVERGVLWGTVLVTALVVARQILAFAENARLTAALRQLSGELEQRVQQRTQELDEANAALRGLTEDLELKVRERTAELEASQARLAHQAQHDVLTGLPNRALFQDRVERGLASAARERAMLAVMFIDLDGFKAVNDTLGHAAGDELLREVAARLQDSVRRNDTVARLGGDEFTVMLLGVQNAQDAALVANKVLRALRQPVALADDQTVHISGSIGVSLYPQDGADAADLQRHADIAMYRAKQGGKNNITFYSPEMNAVDAARSSIEKHLRGALERKELSLVYQPLHDLGGGLAGVEALLRWHSPALGHVPPASFIPVAEDTGLILPIGQHVIQEACRQLAAWRQAGTDIARVSINVSPAQFAQEDFVDVVRRALHRHRLEGRELELELTERMIIRDVDAVSRKLSELRALGIRISIDDFGTGNSALNYLMTLPVTTLKVDQAFIQALDRQPGAYRVVQAIVALGHALGMDVVAEGVETPAQLLQVRELGCERTQGFLLGRPVRPEALLGPRD</sequence>
<gene>
    <name evidence="5" type="ORF">ACFO0D_08480</name>
</gene>
<feature type="transmembrane region" description="Helical" evidence="2">
    <location>
        <begin position="169"/>
        <end position="193"/>
    </location>
</feature>
<dbReference type="SUPFAM" id="SSF141868">
    <property type="entry name" value="EAL domain-like"/>
    <property type="match status" value="1"/>
</dbReference>
<dbReference type="Gene3D" id="3.20.20.450">
    <property type="entry name" value="EAL domain"/>
    <property type="match status" value="1"/>
</dbReference>
<dbReference type="EMBL" id="JBHSEI010000005">
    <property type="protein sequence ID" value="MFC4638380.1"/>
    <property type="molecule type" value="Genomic_DNA"/>
</dbReference>
<dbReference type="SMART" id="SM00267">
    <property type="entry name" value="GGDEF"/>
    <property type="match status" value="1"/>
</dbReference>
<dbReference type="CDD" id="cd01949">
    <property type="entry name" value="GGDEF"/>
    <property type="match status" value="1"/>
</dbReference>
<organism evidence="5 6">
    <name type="scientific">Deinococcus hohokamensis</name>
    <dbReference type="NCBI Taxonomy" id="309883"/>
    <lineage>
        <taxon>Bacteria</taxon>
        <taxon>Thermotogati</taxon>
        <taxon>Deinococcota</taxon>
        <taxon>Deinococci</taxon>
        <taxon>Deinococcales</taxon>
        <taxon>Deinococcaceae</taxon>
        <taxon>Deinococcus</taxon>
    </lineage>
</organism>
<dbReference type="InterPro" id="IPR043128">
    <property type="entry name" value="Rev_trsase/Diguanyl_cyclase"/>
</dbReference>
<evidence type="ECO:0000313" key="6">
    <source>
        <dbReference type="Proteomes" id="UP001595952"/>
    </source>
</evidence>
<feature type="transmembrane region" description="Helical" evidence="2">
    <location>
        <begin position="73"/>
        <end position="93"/>
    </location>
</feature>